<protein>
    <submittedName>
        <fullName evidence="1">(spotted green pufferfish) hypothetical protein</fullName>
    </submittedName>
</protein>
<feature type="non-terminal residue" evidence="1">
    <location>
        <position position="1"/>
    </location>
</feature>
<accession>Q4RDG7</accession>
<evidence type="ECO:0000313" key="1">
    <source>
        <dbReference type="EMBL" id="CAG13565.1"/>
    </source>
</evidence>
<proteinExistence type="predicted"/>
<comment type="caution">
    <text evidence="1">The sequence shown here is derived from an EMBL/GenBank/DDBJ whole genome shotgun (WGS) entry which is preliminary data.</text>
</comment>
<organism evidence="1">
    <name type="scientific">Tetraodon nigroviridis</name>
    <name type="common">Spotted green pufferfish</name>
    <name type="synonym">Chelonodon nigroviridis</name>
    <dbReference type="NCBI Taxonomy" id="99883"/>
    <lineage>
        <taxon>Eukaryota</taxon>
        <taxon>Metazoa</taxon>
        <taxon>Chordata</taxon>
        <taxon>Craniata</taxon>
        <taxon>Vertebrata</taxon>
        <taxon>Euteleostomi</taxon>
        <taxon>Actinopterygii</taxon>
        <taxon>Neopterygii</taxon>
        <taxon>Teleostei</taxon>
        <taxon>Neoteleostei</taxon>
        <taxon>Acanthomorphata</taxon>
        <taxon>Eupercaria</taxon>
        <taxon>Tetraodontiformes</taxon>
        <taxon>Tetradontoidea</taxon>
        <taxon>Tetraodontidae</taxon>
        <taxon>Tetraodon</taxon>
    </lineage>
</organism>
<dbReference type="AlphaFoldDB" id="Q4RDG7"/>
<reference evidence="1" key="1">
    <citation type="journal article" date="2004" name="Nature">
        <title>Genome duplication in the teleost fish Tetraodon nigroviridis reveals the early vertebrate proto-karyotype.</title>
        <authorList>
            <person name="Jaillon O."/>
            <person name="Aury J.-M."/>
            <person name="Brunet F."/>
            <person name="Petit J.-L."/>
            <person name="Stange-Thomann N."/>
            <person name="Mauceli E."/>
            <person name="Bouneau L."/>
            <person name="Fischer C."/>
            <person name="Ozouf-Costaz C."/>
            <person name="Bernot A."/>
            <person name="Nicaud S."/>
            <person name="Jaffe D."/>
            <person name="Fisher S."/>
            <person name="Lutfalla G."/>
            <person name="Dossat C."/>
            <person name="Segurens B."/>
            <person name="Dasilva C."/>
            <person name="Salanoubat M."/>
            <person name="Levy M."/>
            <person name="Boudet N."/>
            <person name="Castellano S."/>
            <person name="Anthouard V."/>
            <person name="Jubin C."/>
            <person name="Castelli V."/>
            <person name="Katinka M."/>
            <person name="Vacherie B."/>
            <person name="Biemont C."/>
            <person name="Skalli Z."/>
            <person name="Cattolico L."/>
            <person name="Poulain J."/>
            <person name="De Berardinis V."/>
            <person name="Cruaud C."/>
            <person name="Duprat S."/>
            <person name="Brottier P."/>
            <person name="Coutanceau J.-P."/>
            <person name="Gouzy J."/>
            <person name="Parra G."/>
            <person name="Lardier G."/>
            <person name="Chapple C."/>
            <person name="McKernan K.J."/>
            <person name="McEwan P."/>
            <person name="Bosak S."/>
            <person name="Kellis M."/>
            <person name="Volff J.-N."/>
            <person name="Guigo R."/>
            <person name="Zody M.C."/>
            <person name="Mesirov J."/>
            <person name="Lindblad-Toh K."/>
            <person name="Birren B."/>
            <person name="Nusbaum C."/>
            <person name="Kahn D."/>
            <person name="Robinson-Rechavi M."/>
            <person name="Laudet V."/>
            <person name="Schachter V."/>
            <person name="Quetier F."/>
            <person name="Saurin W."/>
            <person name="Scarpelli C."/>
            <person name="Wincker P."/>
            <person name="Lander E.S."/>
            <person name="Weissenbach J."/>
            <person name="Roest Crollius H."/>
        </authorList>
    </citation>
    <scope>NUCLEOTIDE SEQUENCE [LARGE SCALE GENOMIC DNA]</scope>
</reference>
<dbReference type="SUPFAM" id="SSF56815">
    <property type="entry name" value="Sec1/munc18-like (SM) proteins"/>
    <property type="match status" value="1"/>
</dbReference>
<gene>
    <name evidence="1" type="ORF">GSTENG00038223001</name>
</gene>
<dbReference type="OrthoDB" id="2228at2759"/>
<dbReference type="InterPro" id="IPR036045">
    <property type="entry name" value="Sec1-like_sf"/>
</dbReference>
<reference evidence="1" key="2">
    <citation type="submission" date="2004-02" db="EMBL/GenBank/DDBJ databases">
        <authorList>
            <consortium name="Genoscope"/>
            <consortium name="Whitehead Institute Centre for Genome Research"/>
        </authorList>
    </citation>
    <scope>NUCLEOTIDE SEQUENCE</scope>
</reference>
<dbReference type="KEGG" id="tng:GSTEN00038223G001"/>
<name>Q4RDG7_TETNG</name>
<dbReference type="EMBL" id="CAAE01016503">
    <property type="protein sequence ID" value="CAG13565.1"/>
    <property type="molecule type" value="Genomic_DNA"/>
</dbReference>
<feature type="non-terminal residue" evidence="1">
    <location>
        <position position="41"/>
    </location>
</feature>
<sequence>QYSTHLQLAEDCMKHYQGTVDKLCRVEQVSGLTINKKREKI</sequence>